<accession>A0A6J7I7C3</accession>
<dbReference type="AlphaFoldDB" id="A0A6J7I7C3"/>
<gene>
    <name evidence="2" type="ORF">UFOPK3610_01709</name>
</gene>
<protein>
    <submittedName>
        <fullName evidence="2">Unannotated protein</fullName>
    </submittedName>
</protein>
<name>A0A6J7I7C3_9ZZZZ</name>
<evidence type="ECO:0000313" key="2">
    <source>
        <dbReference type="EMBL" id="CAB4926522.1"/>
    </source>
</evidence>
<reference evidence="2" key="1">
    <citation type="submission" date="2020-05" db="EMBL/GenBank/DDBJ databases">
        <authorList>
            <person name="Chiriac C."/>
            <person name="Salcher M."/>
            <person name="Ghai R."/>
            <person name="Kavagutti S V."/>
        </authorList>
    </citation>
    <scope>NUCLEOTIDE SEQUENCE</scope>
</reference>
<organism evidence="2">
    <name type="scientific">freshwater metagenome</name>
    <dbReference type="NCBI Taxonomy" id="449393"/>
    <lineage>
        <taxon>unclassified sequences</taxon>
        <taxon>metagenomes</taxon>
        <taxon>ecological metagenomes</taxon>
    </lineage>
</organism>
<dbReference type="EMBL" id="CAFBMR010000101">
    <property type="protein sequence ID" value="CAB4926522.1"/>
    <property type="molecule type" value="Genomic_DNA"/>
</dbReference>
<proteinExistence type="predicted"/>
<evidence type="ECO:0000256" key="1">
    <source>
        <dbReference type="SAM" id="MobiDB-lite"/>
    </source>
</evidence>
<sequence>MLGDGLGVGQITHIGVNQLRVDNFKHCGHVRTRAHGQQRAQHVIPDRTIRKQDFLTKTDQIHTYAITRLSTQLGLVADGNAINDRHGRKSFATRVATTHPTHKHTEPKRPGPQGFLI</sequence>
<feature type="region of interest" description="Disordered" evidence="1">
    <location>
        <begin position="96"/>
        <end position="117"/>
    </location>
</feature>